<feature type="transmembrane region" description="Helical" evidence="7">
    <location>
        <begin position="395"/>
        <end position="415"/>
    </location>
</feature>
<keyword evidence="5 7" id="KW-0472">Membrane</keyword>
<evidence type="ECO:0000313" key="10">
    <source>
        <dbReference type="Proteomes" id="UP001152592"/>
    </source>
</evidence>
<dbReference type="OrthoDB" id="5667at2759"/>
<reference evidence="9" key="1">
    <citation type="submission" date="2021-07" db="EMBL/GenBank/DDBJ databases">
        <authorList>
            <person name="Branca A.L. A."/>
        </authorList>
    </citation>
    <scope>NUCLEOTIDE SEQUENCE</scope>
</reference>
<evidence type="ECO:0000256" key="5">
    <source>
        <dbReference type="ARBA" id="ARBA00023136"/>
    </source>
</evidence>
<feature type="transmembrane region" description="Helical" evidence="7">
    <location>
        <begin position="333"/>
        <end position="355"/>
    </location>
</feature>
<evidence type="ECO:0000256" key="7">
    <source>
        <dbReference type="SAM" id="Phobius"/>
    </source>
</evidence>
<keyword evidence="3 7" id="KW-0812">Transmembrane</keyword>
<dbReference type="FunFam" id="1.20.1250.20:FF:000078">
    <property type="entry name" value="MFS maltose transporter, putative"/>
    <property type="match status" value="1"/>
</dbReference>
<feature type="transmembrane region" description="Helical" evidence="7">
    <location>
        <begin position="421"/>
        <end position="442"/>
    </location>
</feature>
<dbReference type="Pfam" id="PF00083">
    <property type="entry name" value="Sugar_tr"/>
    <property type="match status" value="1"/>
</dbReference>
<comment type="subcellular location">
    <subcellularLocation>
        <location evidence="1">Membrane</location>
        <topology evidence="1">Multi-pass membrane protein</topology>
    </subcellularLocation>
</comment>
<evidence type="ECO:0000259" key="8">
    <source>
        <dbReference type="PROSITE" id="PS50850"/>
    </source>
</evidence>
<feature type="domain" description="Major facilitator superfamily (MFS) profile" evidence="8">
    <location>
        <begin position="73"/>
        <end position="518"/>
    </location>
</feature>
<dbReference type="PANTHER" id="PTHR48022">
    <property type="entry name" value="PLASTIDIC GLUCOSE TRANSPORTER 4"/>
    <property type="match status" value="1"/>
</dbReference>
<accession>A0A9W4N9C8</accession>
<protein>
    <recommendedName>
        <fullName evidence="8">Major facilitator superfamily (MFS) profile domain-containing protein</fullName>
    </recommendedName>
</protein>
<feature type="transmembrane region" description="Helical" evidence="7">
    <location>
        <begin position="214"/>
        <end position="234"/>
    </location>
</feature>
<organism evidence="9 10">
    <name type="scientific">Penicillium salamii</name>
    <dbReference type="NCBI Taxonomy" id="1612424"/>
    <lineage>
        <taxon>Eukaryota</taxon>
        <taxon>Fungi</taxon>
        <taxon>Dikarya</taxon>
        <taxon>Ascomycota</taxon>
        <taxon>Pezizomycotina</taxon>
        <taxon>Eurotiomycetes</taxon>
        <taxon>Eurotiomycetidae</taxon>
        <taxon>Eurotiales</taxon>
        <taxon>Aspergillaceae</taxon>
        <taxon>Penicillium</taxon>
    </lineage>
</organism>
<dbReference type="PANTHER" id="PTHR48022:SF41">
    <property type="entry name" value="MAJOR FACILITATOR SUPERFAMILY (MFS) PROFILE DOMAIN-CONTAINING PROTEIN"/>
    <property type="match status" value="1"/>
</dbReference>
<comment type="caution">
    <text evidence="9">The sequence shown here is derived from an EMBL/GenBank/DDBJ whole genome shotgun (WGS) entry which is preliminary data.</text>
</comment>
<feature type="transmembrane region" description="Helical" evidence="7">
    <location>
        <begin position="463"/>
        <end position="484"/>
    </location>
</feature>
<gene>
    <name evidence="9" type="ORF">PSALAMII_LOCUS2587</name>
</gene>
<dbReference type="InterPro" id="IPR020846">
    <property type="entry name" value="MFS_dom"/>
</dbReference>
<feature type="transmembrane region" description="Helical" evidence="7">
    <location>
        <begin position="112"/>
        <end position="136"/>
    </location>
</feature>
<feature type="region of interest" description="Disordered" evidence="6">
    <location>
        <begin position="30"/>
        <end position="56"/>
    </location>
</feature>
<feature type="transmembrane region" description="Helical" evidence="7">
    <location>
        <begin position="367"/>
        <end position="388"/>
    </location>
</feature>
<dbReference type="GO" id="GO:0016020">
    <property type="term" value="C:membrane"/>
    <property type="evidence" value="ECO:0007669"/>
    <property type="project" value="UniProtKB-SubCell"/>
</dbReference>
<dbReference type="PROSITE" id="PS50850">
    <property type="entry name" value="MFS"/>
    <property type="match status" value="1"/>
</dbReference>
<dbReference type="InterPro" id="IPR005828">
    <property type="entry name" value="MFS_sugar_transport-like"/>
</dbReference>
<dbReference type="InterPro" id="IPR036259">
    <property type="entry name" value="MFS_trans_sf"/>
</dbReference>
<sequence length="553" mass="60248">MGIRDFRSSTMDKELHQSPPLRSYLVQFGMSSPEPGRDQKMVPAQTNSEPSPPSPDHLPLMQAVRIYPKIVACAFGLALAFLLTGYDTVILGTITAVPYFKHEFGELYNGSYIIPASWLSVWSAMGPVGSMVGAVNAGWLQDRIGRRWSLSLSCFVCAVGIAIAFCADLPDEMGSRRGAFLVGRTVQGWGVGGAMAGAQTYLSETVPTCLRGSAMALSPTFMLLGELIGAAVIYACEKKTSAASYLIPFGTQWITTVLPFVLVCCLPESPSYLLRKGKYDAAHRALAWLHTDEVNVSELLDQMRLSLMHEESLSRELAYVDCFKGVNRRRTMIVAFSFVVPSFFGVPLLASASYFMQVVGMDSSLSIIVLILGIVLGLIANGVGIWLMSRFGRRSLMLSTLAVTTFIWLSMGIAGCWTGNVVIWYTAACMMAVVVVCGLGAWPASYAVSGETSSLSLRAKTQGIGVLCYMLSNVVFNLVLPYIYNTDAGDLKGKTGFVYAGLCLLTFVITWLIVPEMKDRTALEVDSMFEEAVPCAHFKKWRPEVLPSKDQVP</sequence>
<feature type="transmembrane region" description="Helical" evidence="7">
    <location>
        <begin position="148"/>
        <end position="167"/>
    </location>
</feature>
<dbReference type="EMBL" id="CAJVPD010000111">
    <property type="protein sequence ID" value="CAG8332532.1"/>
    <property type="molecule type" value="Genomic_DNA"/>
</dbReference>
<keyword evidence="4 7" id="KW-1133">Transmembrane helix</keyword>
<dbReference type="Gene3D" id="1.20.1250.20">
    <property type="entry name" value="MFS general substrate transporter like domains"/>
    <property type="match status" value="1"/>
</dbReference>
<evidence type="ECO:0000256" key="4">
    <source>
        <dbReference type="ARBA" id="ARBA00022989"/>
    </source>
</evidence>
<evidence type="ECO:0000313" key="9">
    <source>
        <dbReference type="EMBL" id="CAG8332532.1"/>
    </source>
</evidence>
<evidence type="ECO:0000256" key="1">
    <source>
        <dbReference type="ARBA" id="ARBA00004141"/>
    </source>
</evidence>
<dbReference type="GO" id="GO:0005351">
    <property type="term" value="F:carbohydrate:proton symporter activity"/>
    <property type="evidence" value="ECO:0007669"/>
    <property type="project" value="TreeGrafter"/>
</dbReference>
<evidence type="ECO:0000256" key="2">
    <source>
        <dbReference type="ARBA" id="ARBA00010992"/>
    </source>
</evidence>
<comment type="similarity">
    <text evidence="2">Belongs to the major facilitator superfamily. Sugar transporter (TC 2.A.1.1) family.</text>
</comment>
<dbReference type="InterPro" id="IPR050360">
    <property type="entry name" value="MFS_Sugar_Transporters"/>
</dbReference>
<feature type="transmembrane region" description="Helical" evidence="7">
    <location>
        <begin position="496"/>
        <end position="514"/>
    </location>
</feature>
<evidence type="ECO:0000256" key="6">
    <source>
        <dbReference type="SAM" id="MobiDB-lite"/>
    </source>
</evidence>
<name>A0A9W4N9C8_9EURO</name>
<evidence type="ECO:0000256" key="3">
    <source>
        <dbReference type="ARBA" id="ARBA00022692"/>
    </source>
</evidence>
<dbReference type="Proteomes" id="UP001152592">
    <property type="component" value="Unassembled WGS sequence"/>
</dbReference>
<dbReference type="AlphaFoldDB" id="A0A9W4N9C8"/>
<proteinExistence type="inferred from homology"/>
<feature type="transmembrane region" description="Helical" evidence="7">
    <location>
        <begin position="70"/>
        <end position="100"/>
    </location>
</feature>
<dbReference type="SUPFAM" id="SSF103473">
    <property type="entry name" value="MFS general substrate transporter"/>
    <property type="match status" value="1"/>
</dbReference>